<dbReference type="EMBL" id="MCFJ01000005">
    <property type="protein sequence ID" value="ORY66403.1"/>
    <property type="molecule type" value="Genomic_DNA"/>
</dbReference>
<dbReference type="AlphaFoldDB" id="A0A1Y2E4B4"/>
<dbReference type="InParanoid" id="A0A1Y2E4B4"/>
<dbReference type="RefSeq" id="XP_040717367.1">
    <property type="nucleotide sequence ID" value="XM_040863694.1"/>
</dbReference>
<comment type="caution">
    <text evidence="1">The sequence shown here is derived from an EMBL/GenBank/DDBJ whole genome shotgun (WGS) entry which is preliminary data.</text>
</comment>
<dbReference type="OrthoDB" id="21214at2759"/>
<evidence type="ECO:0000313" key="1">
    <source>
        <dbReference type="EMBL" id="ORY66403.1"/>
    </source>
</evidence>
<dbReference type="Proteomes" id="UP000193689">
    <property type="component" value="Unassembled WGS sequence"/>
</dbReference>
<evidence type="ECO:0000313" key="2">
    <source>
        <dbReference type="Proteomes" id="UP000193689"/>
    </source>
</evidence>
<dbReference type="GeneID" id="63779906"/>
<organism evidence="1 2">
    <name type="scientific">Pseudomassariella vexata</name>
    <dbReference type="NCBI Taxonomy" id="1141098"/>
    <lineage>
        <taxon>Eukaryota</taxon>
        <taxon>Fungi</taxon>
        <taxon>Dikarya</taxon>
        <taxon>Ascomycota</taxon>
        <taxon>Pezizomycotina</taxon>
        <taxon>Sordariomycetes</taxon>
        <taxon>Xylariomycetidae</taxon>
        <taxon>Amphisphaeriales</taxon>
        <taxon>Pseudomassariaceae</taxon>
        <taxon>Pseudomassariella</taxon>
    </lineage>
</organism>
<reference evidence="1 2" key="1">
    <citation type="submission" date="2016-07" db="EMBL/GenBank/DDBJ databases">
        <title>Pervasive Adenine N6-methylation of Active Genes in Fungi.</title>
        <authorList>
            <consortium name="DOE Joint Genome Institute"/>
            <person name="Mondo S.J."/>
            <person name="Dannebaum R.O."/>
            <person name="Kuo R.C."/>
            <person name="Labutti K."/>
            <person name="Haridas S."/>
            <person name="Kuo A."/>
            <person name="Salamov A."/>
            <person name="Ahrendt S.R."/>
            <person name="Lipzen A."/>
            <person name="Sullivan W."/>
            <person name="Andreopoulos W.B."/>
            <person name="Clum A."/>
            <person name="Lindquist E."/>
            <person name="Daum C."/>
            <person name="Ramamoorthy G.K."/>
            <person name="Gryganskyi A."/>
            <person name="Culley D."/>
            <person name="Magnuson J.K."/>
            <person name="James T.Y."/>
            <person name="O'Malley M.A."/>
            <person name="Stajich J.E."/>
            <person name="Spatafora J.W."/>
            <person name="Visel A."/>
            <person name="Grigoriev I.V."/>
        </authorList>
    </citation>
    <scope>NUCLEOTIDE SEQUENCE [LARGE SCALE GENOMIC DNA]</scope>
    <source>
        <strain evidence="1 2">CBS 129021</strain>
    </source>
</reference>
<protein>
    <submittedName>
        <fullName evidence="1">Uncharacterized protein</fullName>
    </submittedName>
</protein>
<proteinExistence type="predicted"/>
<keyword evidence="2" id="KW-1185">Reference proteome</keyword>
<gene>
    <name evidence="1" type="ORF">BCR38DRAFT_484036</name>
</gene>
<accession>A0A1Y2E4B4</accession>
<sequence>MPHPFSPEDFPINEEREFDPTRTIFLKQAIHFKKTAQIFDVTGKVRKSFNNFSHSFLDATARAAKQAEDNGPTYEIKSCGDMMRTIKTMTDNQGEKVCDLNITFISFDCSTVRFPSDSKHSRHPIEIWPVDDGRGKGDKHECFVRHSVPYFWDMTSGPVGVLHKCLNQQRVEVAKVVAYGFDKDAILVLDGDELDDAVAVATCVILLNGRDSMDH</sequence>
<name>A0A1Y2E4B4_9PEZI</name>